<evidence type="ECO:0000256" key="1">
    <source>
        <dbReference type="ARBA" id="ARBA00004141"/>
    </source>
</evidence>
<dbReference type="SUPFAM" id="SSF103473">
    <property type="entry name" value="MFS general substrate transporter"/>
    <property type="match status" value="1"/>
</dbReference>
<dbReference type="EMBL" id="JBCLPP010000025">
    <property type="protein sequence ID" value="MEY8245842.1"/>
    <property type="molecule type" value="Genomic_DNA"/>
</dbReference>
<evidence type="ECO:0000256" key="3">
    <source>
        <dbReference type="ARBA" id="ARBA00022692"/>
    </source>
</evidence>
<feature type="transmembrane region" description="Helical" evidence="6">
    <location>
        <begin position="230"/>
        <end position="253"/>
    </location>
</feature>
<keyword evidence="8" id="KW-1185">Reference proteome</keyword>
<feature type="transmembrane region" description="Helical" evidence="6">
    <location>
        <begin position="409"/>
        <end position="429"/>
    </location>
</feature>
<dbReference type="PANTHER" id="PTHR12778:SF10">
    <property type="entry name" value="MAJOR FACILITATOR SUPERFAMILY DOMAIN-CONTAINING PROTEIN 3"/>
    <property type="match status" value="1"/>
</dbReference>
<dbReference type="RefSeq" id="WP_121699037.1">
    <property type="nucleotide sequence ID" value="NZ_JBCLPP010000025.1"/>
</dbReference>
<keyword evidence="4 6" id="KW-1133">Transmembrane helix</keyword>
<dbReference type="InterPro" id="IPR036259">
    <property type="entry name" value="MFS_trans_sf"/>
</dbReference>
<feature type="transmembrane region" description="Helical" evidence="6">
    <location>
        <begin position="79"/>
        <end position="104"/>
    </location>
</feature>
<evidence type="ECO:0000256" key="5">
    <source>
        <dbReference type="ARBA" id="ARBA00023136"/>
    </source>
</evidence>
<reference evidence="7 8" key="1">
    <citation type="submission" date="2024-03" db="EMBL/GenBank/DDBJ databases">
        <title>Mouse gut bacterial collection (mGBC) of GemPharmatech.</title>
        <authorList>
            <person name="He Y."/>
            <person name="Dong L."/>
            <person name="Wu D."/>
            <person name="Gao X."/>
            <person name="Lin Z."/>
        </authorList>
    </citation>
    <scope>NUCLEOTIDE SEQUENCE [LARGE SCALE GENOMIC DNA]</scope>
    <source>
        <strain evidence="7 8">54-13</strain>
    </source>
</reference>
<organism evidence="7 8">
    <name type="scientific">Heminiphilus faecis</name>
    <dbReference type="NCBI Taxonomy" id="2601703"/>
    <lineage>
        <taxon>Bacteria</taxon>
        <taxon>Pseudomonadati</taxon>
        <taxon>Bacteroidota</taxon>
        <taxon>Bacteroidia</taxon>
        <taxon>Bacteroidales</taxon>
        <taxon>Muribaculaceae</taxon>
        <taxon>Heminiphilus</taxon>
    </lineage>
</organism>
<dbReference type="Pfam" id="PF07690">
    <property type="entry name" value="MFS_1"/>
    <property type="match status" value="1"/>
</dbReference>
<keyword evidence="3 6" id="KW-0812">Transmembrane</keyword>
<proteinExistence type="predicted"/>
<feature type="transmembrane region" description="Helical" evidence="6">
    <location>
        <begin position="377"/>
        <end position="397"/>
    </location>
</feature>
<dbReference type="Proteomes" id="UP001565200">
    <property type="component" value="Unassembled WGS sequence"/>
</dbReference>
<dbReference type="InterPro" id="IPR011701">
    <property type="entry name" value="MFS"/>
</dbReference>
<keyword evidence="5 6" id="KW-0472">Membrane</keyword>
<feature type="transmembrane region" description="Helical" evidence="6">
    <location>
        <begin position="286"/>
        <end position="307"/>
    </location>
</feature>
<evidence type="ECO:0000313" key="7">
    <source>
        <dbReference type="EMBL" id="MEY8245842.1"/>
    </source>
</evidence>
<evidence type="ECO:0000256" key="4">
    <source>
        <dbReference type="ARBA" id="ARBA00022989"/>
    </source>
</evidence>
<protein>
    <submittedName>
        <fullName evidence="7">MFS transporter</fullName>
    </submittedName>
</protein>
<gene>
    <name evidence="7" type="ORF">AAK873_09480</name>
</gene>
<feature type="transmembrane region" description="Helical" evidence="6">
    <location>
        <begin position="319"/>
        <end position="336"/>
    </location>
</feature>
<feature type="transmembrane region" description="Helical" evidence="6">
    <location>
        <begin position="342"/>
        <end position="365"/>
    </location>
</feature>
<evidence type="ECO:0000256" key="6">
    <source>
        <dbReference type="SAM" id="Phobius"/>
    </source>
</evidence>
<evidence type="ECO:0000256" key="2">
    <source>
        <dbReference type="ARBA" id="ARBA00022448"/>
    </source>
</evidence>
<sequence length="438" mass="49017">MQNSNASINRVSPWTWVSTLYFAQGLPYVAVMTISVIMYKRLGISNTDIALYTSWLYLPWVIKPFWSPVVDLFGTKRRWIVLMEMCIAIGFAGIAFTIPLTFFFQATLAVFWAVAFLSATHDIAADGYYMLALSEHQQSFYVGIRSTFYRIATIVGQGVLVMLAGYIENLNDALSPGESMDYTPIAWMTVMGVLSVFFLSVTIYHWWILPRPSSDHAAVEMTWRETGREFVNTFVSFFKKPHAGIAIAFMLLYRFPEAQLVKMINPFLLDGRELGGLGLSTAEVGFVYGTVGILGLTAGGIIGGIVAARGGLKRWLRPMAWSISLTCSTFLYLAFVQPVDLLSINICVFVEQFGYGFGFTAYMLYLIYFSDGPFRTAHYAICTGFMALGMMLPGMAAGWLQEQMGYTGFFWWIMGCCCVTIAVTVFIKVPSAFGRKQR</sequence>
<evidence type="ECO:0000313" key="8">
    <source>
        <dbReference type="Proteomes" id="UP001565200"/>
    </source>
</evidence>
<name>A0ABV4D1L8_9BACT</name>
<keyword evidence="2" id="KW-0813">Transport</keyword>
<comment type="caution">
    <text evidence="7">The sequence shown here is derived from an EMBL/GenBank/DDBJ whole genome shotgun (WGS) entry which is preliminary data.</text>
</comment>
<feature type="transmembrane region" description="Helical" evidence="6">
    <location>
        <begin position="110"/>
        <end position="131"/>
    </location>
</feature>
<feature type="transmembrane region" description="Helical" evidence="6">
    <location>
        <begin position="20"/>
        <end position="39"/>
    </location>
</feature>
<dbReference type="Gene3D" id="1.20.1250.20">
    <property type="entry name" value="MFS general substrate transporter like domains"/>
    <property type="match status" value="2"/>
</dbReference>
<dbReference type="PANTHER" id="PTHR12778">
    <property type="entry name" value="SOLUTE CARRIER FAMILY 33 ACETYL-COA TRANSPORTER -RELATED"/>
    <property type="match status" value="1"/>
</dbReference>
<comment type="subcellular location">
    <subcellularLocation>
        <location evidence="1">Membrane</location>
        <topology evidence="1">Multi-pass membrane protein</topology>
    </subcellularLocation>
</comment>
<accession>A0ABV4D1L8</accession>
<feature type="transmembrane region" description="Helical" evidence="6">
    <location>
        <begin position="147"/>
        <end position="167"/>
    </location>
</feature>
<dbReference type="InterPro" id="IPR004752">
    <property type="entry name" value="AmpG_permease/AT-1"/>
</dbReference>
<feature type="transmembrane region" description="Helical" evidence="6">
    <location>
        <begin position="187"/>
        <end position="209"/>
    </location>
</feature>